<evidence type="ECO:0000313" key="6">
    <source>
        <dbReference type="Proteomes" id="UP001142055"/>
    </source>
</evidence>
<comment type="subcellular location">
    <subcellularLocation>
        <location evidence="1">Cytoplasm</location>
    </subcellularLocation>
</comment>
<dbReference type="EMBL" id="JAPWDV010000001">
    <property type="protein sequence ID" value="KAJ6225190.1"/>
    <property type="molecule type" value="Genomic_DNA"/>
</dbReference>
<name>A0A9Q0RSZ6_BLOTA</name>
<dbReference type="SUPFAM" id="SSF48371">
    <property type="entry name" value="ARM repeat"/>
    <property type="match status" value="2"/>
</dbReference>
<evidence type="ECO:0000313" key="5">
    <source>
        <dbReference type="EMBL" id="KAJ6225190.1"/>
    </source>
</evidence>
<keyword evidence="6" id="KW-1185">Reference proteome</keyword>
<dbReference type="OMA" id="LDQKHED"/>
<dbReference type="PANTHER" id="PTHR45994">
    <property type="entry name" value="FI21225P1"/>
    <property type="match status" value="1"/>
</dbReference>
<dbReference type="InterPro" id="IPR024660">
    <property type="entry name" value="UCS_central_dom"/>
</dbReference>
<dbReference type="InterPro" id="IPR011989">
    <property type="entry name" value="ARM-like"/>
</dbReference>
<gene>
    <name evidence="5" type="ORF">RDWZM_003735</name>
</gene>
<feature type="domain" description="UNC-45/Cro1/She4 central" evidence="4">
    <location>
        <begin position="279"/>
        <end position="422"/>
    </location>
</feature>
<dbReference type="GO" id="GO:0051879">
    <property type="term" value="F:Hsp90 protein binding"/>
    <property type="evidence" value="ECO:0007669"/>
    <property type="project" value="TreeGrafter"/>
</dbReference>
<feature type="coiled-coil region" evidence="3">
    <location>
        <begin position="42"/>
        <end position="69"/>
    </location>
</feature>
<reference evidence="5" key="1">
    <citation type="submission" date="2022-12" db="EMBL/GenBank/DDBJ databases">
        <title>Genome assemblies of Blomia tropicalis.</title>
        <authorList>
            <person name="Cui Y."/>
        </authorList>
    </citation>
    <scope>NUCLEOTIDE SEQUENCE</scope>
    <source>
        <tissue evidence="5">Adult mites</tissue>
    </source>
</reference>
<keyword evidence="2" id="KW-0963">Cytoplasm</keyword>
<dbReference type="Pfam" id="PF11701">
    <property type="entry name" value="UNC45-central"/>
    <property type="match status" value="1"/>
</dbReference>
<dbReference type="GO" id="GO:0005737">
    <property type="term" value="C:cytoplasm"/>
    <property type="evidence" value="ECO:0007669"/>
    <property type="project" value="UniProtKB-SubCell"/>
</dbReference>
<evidence type="ECO:0000256" key="2">
    <source>
        <dbReference type="ARBA" id="ARBA00022490"/>
    </source>
</evidence>
<dbReference type="InterPro" id="IPR016024">
    <property type="entry name" value="ARM-type_fold"/>
</dbReference>
<evidence type="ECO:0000256" key="3">
    <source>
        <dbReference type="SAM" id="Coils"/>
    </source>
</evidence>
<evidence type="ECO:0000259" key="4">
    <source>
        <dbReference type="Pfam" id="PF11701"/>
    </source>
</evidence>
<comment type="caution">
    <text evidence="5">The sequence shown here is derived from an EMBL/GenBank/DDBJ whole genome shotgun (WGS) entry which is preliminary data.</text>
</comment>
<proteinExistence type="predicted"/>
<dbReference type="Proteomes" id="UP001142055">
    <property type="component" value="Chromosome 1"/>
</dbReference>
<dbReference type="PANTHER" id="PTHR45994:SF1">
    <property type="entry name" value="FI21225P1"/>
    <property type="match status" value="1"/>
</dbReference>
<sequence length="868" mass="96703">MASSGAKDAETLWKRCREMEAKENYAEAFKTALYLQRIDPKNEEVIETLRRLNMKIQKFNEQQNSTENRVRTMLKYLTDNELSTEKRIQVANNLVALAREDAGRKCFVELKGFDILMAMMRNVNVKYEVRLALIRVLSELSDGSEDLGRLVLKNVGVNFLVDFMSRQTDDQILGATQTVIQTLLTRFSGFSLKECKKVDSKRLKQYEVEIDAIMSAIVERINARTMTGKCRDSLLELIMVNTDYTALDWGKKLVDQFDGLYKLLEVASELQEIHYESSMEITGNTRTHVALTLEKVYMCMDCDKLRDQFHEKMMEFINGLLRGAEIETKVRATAAITALLNGPLDAGNFCLGQQGVLEMMLVMANSGEIIQQCVAAEAIIAAASKKDKGKSMAQMGSGILKSLYESKHPKIKVRALVGLCKLGSVGGTDSSVKTFSEESTMKLMKACCTLLCSSSDKDKSTEGEDVKKWAADGLAYLSLDGDVKEALIEDKKALNTLIDLGKNGDLSVLFGVVTTFVNLTNSYDKQDILPELIELAKFSKQHVPEEHEFDATEFIYSRCRVLAENHVTSALVALCRSKSKTSREMICRVFNAICEIQELRGKVVQEGGAKALIRLALENNTDYGKKLAAQSLARIAITNNPDLVFPGQRSVEVVGPIMELLHPDCPGLQNFEALMALANLAQTNVSVRNRILRDGGYTKIEQYTYEDHDMIKRAAVQCIVNLILAEQVVKLYEEPSSERVKYLMMLTAEDDLETVSAAAGALAMLTSVSAKSCAKVFDAKSWLEYLIQLTSSKNTDLQHRGVVIVHNLIAAGNEPAQNIVESQLFELLMAIVRPEVDDIPKNIKDVAAAALEIAEEQKLIKNVEKLKT</sequence>
<protein>
    <recommendedName>
        <fullName evidence="4">UNC-45/Cro1/She4 central domain-containing protein</fullName>
    </recommendedName>
</protein>
<evidence type="ECO:0000256" key="1">
    <source>
        <dbReference type="ARBA" id="ARBA00004496"/>
    </source>
</evidence>
<dbReference type="AlphaFoldDB" id="A0A9Q0RSZ6"/>
<organism evidence="5 6">
    <name type="scientific">Blomia tropicalis</name>
    <name type="common">Mite</name>
    <dbReference type="NCBI Taxonomy" id="40697"/>
    <lineage>
        <taxon>Eukaryota</taxon>
        <taxon>Metazoa</taxon>
        <taxon>Ecdysozoa</taxon>
        <taxon>Arthropoda</taxon>
        <taxon>Chelicerata</taxon>
        <taxon>Arachnida</taxon>
        <taxon>Acari</taxon>
        <taxon>Acariformes</taxon>
        <taxon>Sarcoptiformes</taxon>
        <taxon>Astigmata</taxon>
        <taxon>Glycyphagoidea</taxon>
        <taxon>Echimyopodidae</taxon>
        <taxon>Blomia</taxon>
    </lineage>
</organism>
<keyword evidence="3" id="KW-0175">Coiled coil</keyword>
<accession>A0A9Q0RSZ6</accession>
<dbReference type="Gene3D" id="1.25.10.10">
    <property type="entry name" value="Leucine-rich Repeat Variant"/>
    <property type="match status" value="2"/>
</dbReference>